<evidence type="ECO:0000256" key="7">
    <source>
        <dbReference type="ARBA" id="ARBA00022989"/>
    </source>
</evidence>
<protein>
    <recommendedName>
        <fullName evidence="10">ABC transporter domain-containing protein</fullName>
    </recommendedName>
</protein>
<evidence type="ECO:0000256" key="1">
    <source>
        <dbReference type="ARBA" id="ARBA00004141"/>
    </source>
</evidence>
<dbReference type="Pfam" id="PF00005">
    <property type="entry name" value="ABC_tran"/>
    <property type="match status" value="1"/>
</dbReference>
<reference evidence="11" key="2">
    <citation type="submission" date="2025-05" db="UniProtKB">
        <authorList>
            <consortium name="EnsemblMetazoa"/>
        </authorList>
    </citation>
    <scope>IDENTIFICATION</scope>
    <source>
        <strain evidence="11">Foshan</strain>
    </source>
</reference>
<evidence type="ECO:0000313" key="12">
    <source>
        <dbReference type="Proteomes" id="UP000069940"/>
    </source>
</evidence>
<reference evidence="12" key="1">
    <citation type="journal article" date="2015" name="Proc. Natl. Acad. Sci. U.S.A.">
        <title>Genome sequence of the Asian Tiger mosquito, Aedes albopictus, reveals insights into its biology, genetics, and evolution.</title>
        <authorList>
            <person name="Chen X.G."/>
            <person name="Jiang X."/>
            <person name="Gu J."/>
            <person name="Xu M."/>
            <person name="Wu Y."/>
            <person name="Deng Y."/>
            <person name="Zhang C."/>
            <person name="Bonizzoni M."/>
            <person name="Dermauw W."/>
            <person name="Vontas J."/>
            <person name="Armbruster P."/>
            <person name="Huang X."/>
            <person name="Yang Y."/>
            <person name="Zhang H."/>
            <person name="He W."/>
            <person name="Peng H."/>
            <person name="Liu Y."/>
            <person name="Wu K."/>
            <person name="Chen J."/>
            <person name="Lirakis M."/>
            <person name="Topalis P."/>
            <person name="Van Leeuwen T."/>
            <person name="Hall A.B."/>
            <person name="Jiang X."/>
            <person name="Thorpe C."/>
            <person name="Mueller R.L."/>
            <person name="Sun C."/>
            <person name="Waterhouse R.M."/>
            <person name="Yan G."/>
            <person name="Tu Z.J."/>
            <person name="Fang X."/>
            <person name="James A.A."/>
        </authorList>
    </citation>
    <scope>NUCLEOTIDE SEQUENCE [LARGE SCALE GENOMIC DNA]</scope>
    <source>
        <strain evidence="12">Foshan</strain>
    </source>
</reference>
<keyword evidence="6" id="KW-0067">ATP-binding</keyword>
<evidence type="ECO:0000256" key="4">
    <source>
        <dbReference type="ARBA" id="ARBA00022692"/>
    </source>
</evidence>
<proteinExistence type="inferred from homology"/>
<feature type="transmembrane region" description="Helical" evidence="9">
    <location>
        <begin position="508"/>
        <end position="528"/>
    </location>
</feature>
<feature type="transmembrane region" description="Helical" evidence="9">
    <location>
        <begin position="471"/>
        <end position="496"/>
    </location>
</feature>
<dbReference type="SMART" id="SM00382">
    <property type="entry name" value="AAA"/>
    <property type="match status" value="1"/>
</dbReference>
<dbReference type="Pfam" id="PF19055">
    <property type="entry name" value="ABC2_membrane_7"/>
    <property type="match status" value="1"/>
</dbReference>
<dbReference type="SUPFAM" id="SSF52540">
    <property type="entry name" value="P-loop containing nucleoside triphosphate hydrolases"/>
    <property type="match status" value="1"/>
</dbReference>
<keyword evidence="4 9" id="KW-0812">Transmembrane</keyword>
<evidence type="ECO:0000256" key="3">
    <source>
        <dbReference type="ARBA" id="ARBA00022448"/>
    </source>
</evidence>
<evidence type="ECO:0000256" key="8">
    <source>
        <dbReference type="ARBA" id="ARBA00023136"/>
    </source>
</evidence>
<organism evidence="11 12">
    <name type="scientific">Aedes albopictus</name>
    <name type="common">Asian tiger mosquito</name>
    <name type="synonym">Stegomyia albopicta</name>
    <dbReference type="NCBI Taxonomy" id="7160"/>
    <lineage>
        <taxon>Eukaryota</taxon>
        <taxon>Metazoa</taxon>
        <taxon>Ecdysozoa</taxon>
        <taxon>Arthropoda</taxon>
        <taxon>Hexapoda</taxon>
        <taxon>Insecta</taxon>
        <taxon>Pterygota</taxon>
        <taxon>Neoptera</taxon>
        <taxon>Endopterygota</taxon>
        <taxon>Diptera</taxon>
        <taxon>Nematocera</taxon>
        <taxon>Culicoidea</taxon>
        <taxon>Culicidae</taxon>
        <taxon>Culicinae</taxon>
        <taxon>Aedini</taxon>
        <taxon>Aedes</taxon>
        <taxon>Stegomyia</taxon>
    </lineage>
</organism>
<dbReference type="InterPro" id="IPR043926">
    <property type="entry name" value="ABCG_dom"/>
</dbReference>
<dbReference type="PROSITE" id="PS50893">
    <property type="entry name" value="ABC_TRANSPORTER_2"/>
    <property type="match status" value="1"/>
</dbReference>
<evidence type="ECO:0000256" key="5">
    <source>
        <dbReference type="ARBA" id="ARBA00022741"/>
    </source>
</evidence>
<dbReference type="PANTHER" id="PTHR48041:SF139">
    <property type="entry name" value="PROTEIN SCARLET"/>
    <property type="match status" value="1"/>
</dbReference>
<feature type="transmembrane region" description="Helical" evidence="9">
    <location>
        <begin position="438"/>
        <end position="465"/>
    </location>
</feature>
<dbReference type="PANTHER" id="PTHR48041">
    <property type="entry name" value="ABC TRANSPORTER G FAMILY MEMBER 28"/>
    <property type="match status" value="1"/>
</dbReference>
<name>A0ABM1XRF9_AEDAL</name>
<evidence type="ECO:0000313" key="11">
    <source>
        <dbReference type="EnsemblMetazoa" id="AALFPA23_002132.P1801"/>
    </source>
</evidence>
<keyword evidence="7 9" id="KW-1133">Transmembrane helix</keyword>
<dbReference type="GeneID" id="134290006"/>
<comment type="similarity">
    <text evidence="2">Belongs to the ABC transporter superfamily. ABCG family. Eye pigment precursor importer (TC 3.A.1.204) subfamily.</text>
</comment>
<feature type="transmembrane region" description="Helical" evidence="9">
    <location>
        <begin position="366"/>
        <end position="384"/>
    </location>
</feature>
<dbReference type="Pfam" id="PF01061">
    <property type="entry name" value="ABC2_membrane"/>
    <property type="match status" value="1"/>
</dbReference>
<dbReference type="InterPro" id="IPR003439">
    <property type="entry name" value="ABC_transporter-like_ATP-bd"/>
</dbReference>
<evidence type="ECO:0000259" key="10">
    <source>
        <dbReference type="PROSITE" id="PS50893"/>
    </source>
</evidence>
<dbReference type="InterPro" id="IPR027417">
    <property type="entry name" value="P-loop_NTPase"/>
</dbReference>
<dbReference type="PROSITE" id="PS00211">
    <property type="entry name" value="ABC_TRANSPORTER_1"/>
    <property type="match status" value="1"/>
</dbReference>
<dbReference type="RefSeq" id="XP_062712898.1">
    <property type="nucleotide sequence ID" value="XM_062856914.1"/>
</dbReference>
<feature type="transmembrane region" description="Helical" evidence="9">
    <location>
        <begin position="592"/>
        <end position="610"/>
    </location>
</feature>
<feature type="domain" description="ABC transporter" evidence="10">
    <location>
        <begin position="26"/>
        <end position="270"/>
    </location>
</feature>
<dbReference type="Gene3D" id="3.40.50.300">
    <property type="entry name" value="P-loop containing nucleotide triphosphate hydrolases"/>
    <property type="match status" value="1"/>
</dbReference>
<dbReference type="EnsemblMetazoa" id="AALFPA23_002132.R1801">
    <property type="protein sequence ID" value="AALFPA23_002132.P1801"/>
    <property type="gene ID" value="AALFPA23_002132"/>
</dbReference>
<keyword evidence="8 9" id="KW-0472">Membrane</keyword>
<keyword evidence="3" id="KW-0813">Transport</keyword>
<dbReference type="InterPro" id="IPR017871">
    <property type="entry name" value="ABC_transporter-like_CS"/>
</dbReference>
<feature type="transmembrane region" description="Helical" evidence="9">
    <location>
        <begin position="396"/>
        <end position="417"/>
    </location>
</feature>
<dbReference type="InterPro" id="IPR013525">
    <property type="entry name" value="ABC2_TM"/>
</dbReference>
<keyword evidence="5" id="KW-0547">Nucleotide-binding</keyword>
<keyword evidence="12" id="KW-1185">Reference proteome</keyword>
<dbReference type="Proteomes" id="UP000069940">
    <property type="component" value="Unassembled WGS sequence"/>
</dbReference>
<evidence type="ECO:0000256" key="9">
    <source>
        <dbReference type="SAM" id="Phobius"/>
    </source>
</evidence>
<dbReference type="InterPro" id="IPR050352">
    <property type="entry name" value="ABCG_transporters"/>
</dbReference>
<dbReference type="InterPro" id="IPR003593">
    <property type="entry name" value="AAA+_ATPase"/>
</dbReference>
<comment type="subcellular location">
    <subcellularLocation>
        <location evidence="1">Membrane</location>
        <topology evidence="1">Multi-pass membrane protein</topology>
    </subcellularLocation>
</comment>
<evidence type="ECO:0000256" key="2">
    <source>
        <dbReference type="ARBA" id="ARBA00005814"/>
    </source>
</evidence>
<evidence type="ECO:0000256" key="6">
    <source>
        <dbReference type="ARBA" id="ARBA00022840"/>
    </source>
</evidence>
<accession>A0ABM1XRF9</accession>
<sequence length="617" mass="69435">MDAPTRLSESIEKEIVSTSSGDTVTLVWQNLTISSQTRSSWTTIVHNVSGTLLPGSLVALMGPSGAGKSTLMAALAHRSSADITTTGEIRLNGNRTGPYMYNISGIIYQDELFGGELTVGEHMHLMANLKLGPSMSTHRKHVLINDLLIQTNLLQSYHTRIGQVGVRKTISGGERKRLAFAVELLSHPKILFCDEPTTGLDSYNASQVVQMMRRLTRSGTSVMCTIHQPSDELFYMFDSVILLSNGRTAFMGRPHEAIRFFDRLGVVRPEHCTTAEYFIGCLSSCRNTSNRVRPESICDQYERSDVYHQQKLLISSEILLSEYGYRSSFETSESHLRNNWFYTLNCLIRRNFLCSHRNPQLQYMKLAQRLVIAILVGLCFSSTIDLSQSGAQAVQGIIFLIVSENTFLPMYAVLSVFPESFPLFLRERKANLYGTAQFYIAQIVAMLPFVLLESTTFILIVYYLAHLRPTLLGLVCTVAACTLVMNVSMACGCFFSTMFSSVPMAMSYLVPFDYILMITSGIFIRIWTIPKVLRWMPFISWMMFASEAISVAQWDGIDYLDCEGIPDRACLHDGDDVLQQYSFGRQHLPLDFIALIVQYFLYHGLALLFLHKRASKS</sequence>